<dbReference type="RefSeq" id="WP_145735948.1">
    <property type="nucleotide sequence ID" value="NZ_VITR01000020.1"/>
</dbReference>
<dbReference type="Pfam" id="PF01738">
    <property type="entry name" value="DLH"/>
    <property type="match status" value="1"/>
</dbReference>
<dbReference type="InterPro" id="IPR002925">
    <property type="entry name" value="Dienelactn_hydro"/>
</dbReference>
<dbReference type="PANTHER" id="PTHR46623:SF6">
    <property type="entry name" value="ALPHA_BETA-HYDROLASES SUPERFAMILY PROTEIN"/>
    <property type="match status" value="1"/>
</dbReference>
<feature type="domain" description="Dienelactone hydrolase" evidence="1">
    <location>
        <begin position="17"/>
        <end position="222"/>
    </location>
</feature>
<evidence type="ECO:0000313" key="2">
    <source>
        <dbReference type="EMBL" id="TWB35205.1"/>
    </source>
</evidence>
<gene>
    <name evidence="2" type="ORF">FBZ90_1204</name>
</gene>
<sequence length="225" mass="23905">MAESITLRSALDGFALTALHAAPQGPRQGGVIVIQEIFGLDSYVTEDVARWSALGFEVIAPSMFDRQQKGFVADHDEQGYATGLAYARANGAENPIGDVKACVDALKDKGPVFLVGYCYGGTVAWRAAAQVPGLAAVSSYYGSGVAGLADLVPACPIICHFGRKDPHIAADQVVEALRKAHPGVPVYIYENSGHGFNNDGRPDSDLEDAQLARKRTAELFRANAR</sequence>
<evidence type="ECO:0000259" key="1">
    <source>
        <dbReference type="Pfam" id="PF01738"/>
    </source>
</evidence>
<dbReference type="InterPro" id="IPR051049">
    <property type="entry name" value="Dienelactone_hydrolase-like"/>
</dbReference>
<comment type="caution">
    <text evidence="2">The sequence shown here is derived from an EMBL/GenBank/DDBJ whole genome shotgun (WGS) entry which is preliminary data.</text>
</comment>
<dbReference type="OrthoDB" id="9771666at2"/>
<dbReference type="AlphaFoldDB" id="A0A560GMJ0"/>
<evidence type="ECO:0000313" key="3">
    <source>
        <dbReference type="Proteomes" id="UP000315751"/>
    </source>
</evidence>
<dbReference type="GO" id="GO:0016787">
    <property type="term" value="F:hydrolase activity"/>
    <property type="evidence" value="ECO:0007669"/>
    <property type="project" value="InterPro"/>
</dbReference>
<name>A0A560GMJ0_9PROT</name>
<protein>
    <submittedName>
        <fullName evidence="2">Carboxymethylenebutenolidase</fullName>
    </submittedName>
</protein>
<dbReference type="EMBL" id="VITR01000020">
    <property type="protein sequence ID" value="TWB35205.1"/>
    <property type="molecule type" value="Genomic_DNA"/>
</dbReference>
<dbReference type="Proteomes" id="UP000315751">
    <property type="component" value="Unassembled WGS sequence"/>
</dbReference>
<dbReference type="SUPFAM" id="SSF53474">
    <property type="entry name" value="alpha/beta-Hydrolases"/>
    <property type="match status" value="1"/>
</dbReference>
<proteinExistence type="predicted"/>
<reference evidence="2 3" key="1">
    <citation type="submission" date="2019-06" db="EMBL/GenBank/DDBJ databases">
        <title>Genomic Encyclopedia of Type Strains, Phase IV (KMG-V): Genome sequencing to study the core and pangenomes of soil and plant-associated prokaryotes.</title>
        <authorList>
            <person name="Whitman W."/>
        </authorList>
    </citation>
    <scope>NUCLEOTIDE SEQUENCE [LARGE SCALE GENOMIC DNA]</scope>
    <source>
        <strain evidence="2 3">BR 11622</strain>
    </source>
</reference>
<keyword evidence="3" id="KW-1185">Reference proteome</keyword>
<dbReference type="PANTHER" id="PTHR46623">
    <property type="entry name" value="CARBOXYMETHYLENEBUTENOLIDASE-RELATED"/>
    <property type="match status" value="1"/>
</dbReference>
<organism evidence="2 3">
    <name type="scientific">Nitrospirillum amazonense</name>
    <dbReference type="NCBI Taxonomy" id="28077"/>
    <lineage>
        <taxon>Bacteria</taxon>
        <taxon>Pseudomonadati</taxon>
        <taxon>Pseudomonadota</taxon>
        <taxon>Alphaproteobacteria</taxon>
        <taxon>Rhodospirillales</taxon>
        <taxon>Azospirillaceae</taxon>
        <taxon>Nitrospirillum</taxon>
    </lineage>
</organism>
<dbReference type="Gene3D" id="3.40.50.1820">
    <property type="entry name" value="alpha/beta hydrolase"/>
    <property type="match status" value="1"/>
</dbReference>
<accession>A0A560GMJ0</accession>
<dbReference type="InterPro" id="IPR029058">
    <property type="entry name" value="AB_hydrolase_fold"/>
</dbReference>